<dbReference type="EMBL" id="JAFNJU010000004">
    <property type="protein sequence ID" value="MBO1264686.1"/>
    <property type="molecule type" value="Genomic_DNA"/>
</dbReference>
<dbReference type="InterPro" id="IPR051448">
    <property type="entry name" value="CdaR-like_regulators"/>
</dbReference>
<dbReference type="Gene3D" id="1.10.10.2840">
    <property type="entry name" value="PucR C-terminal helix-turn-helix domain"/>
    <property type="match status" value="1"/>
</dbReference>
<dbReference type="AlphaFoldDB" id="A0A939HAY2"/>
<evidence type="ECO:0000313" key="3">
    <source>
        <dbReference type="Proteomes" id="UP000664218"/>
    </source>
</evidence>
<dbReference type="InterPro" id="IPR025736">
    <property type="entry name" value="PucR_C-HTH_dom"/>
</dbReference>
<feature type="domain" description="PucR C-terminal helix-turn-helix" evidence="1">
    <location>
        <begin position="461"/>
        <end position="515"/>
    </location>
</feature>
<sequence length="529" mass="61700">MRFSQLKNRLENDYGLVFVDARIREEDEIEEIALLEAGVEARDKVLYVAPSDTFFSWQKSRKGKLPEKRNMLLGLKKGREDEDDFSSCRGEIQSTGNIESYAVVSEMEILKTLQAANNILHEEKRTGTEMAELMALTMKANDLKEMIASVSVKLDNPIILIDSGFKILDVSSEDSIDDPIWIKNLERGYCSYEFIREVQKLEEKGPFPSNSTTFEVICRFSLYRKLCSKIFWKNHLVGYVILLEKNKAKEALAEAFLPYLGSAVCEMLQRSEKHRGIFGSQRENLLYELLHGGEEELIRIRMKNSRIEFPEKVVCLVVRPNEYLNSIHAAEFLKEQILRILPGSSYLKEKSQMVFIVRIQKDGKLKAEEEKRLLSLFHKGVEHMGISRPCANIMNLKEVYRQCIKLYRIRERLRVEDEIMYFEKYSFYVMISEMKERELFQFSHPALRTLREHDQAHNSELYETLCVFTRCRGHMIKAAELLSIHRNSLSYRISRILDLTGLDLQDDEEIFRLICGFKLEQYLRVSGSV</sequence>
<accession>A0A939HAY2</accession>
<evidence type="ECO:0000259" key="1">
    <source>
        <dbReference type="Pfam" id="PF13556"/>
    </source>
</evidence>
<dbReference type="PANTHER" id="PTHR33744">
    <property type="entry name" value="CARBOHYDRATE DIACID REGULATOR"/>
    <property type="match status" value="1"/>
</dbReference>
<organism evidence="2 3">
    <name type="scientific">Proteiniclasticum aestuarii</name>
    <dbReference type="NCBI Taxonomy" id="2817862"/>
    <lineage>
        <taxon>Bacteria</taxon>
        <taxon>Bacillati</taxon>
        <taxon>Bacillota</taxon>
        <taxon>Clostridia</taxon>
        <taxon>Eubacteriales</taxon>
        <taxon>Clostridiaceae</taxon>
        <taxon>Proteiniclasticum</taxon>
    </lineage>
</organism>
<dbReference type="InterPro" id="IPR042070">
    <property type="entry name" value="PucR_C-HTH_sf"/>
</dbReference>
<keyword evidence="3" id="KW-1185">Reference proteome</keyword>
<proteinExistence type="predicted"/>
<name>A0A939HAY2_9CLOT</name>
<reference evidence="2" key="1">
    <citation type="submission" date="2021-03" db="EMBL/GenBank/DDBJ databases">
        <title>Proteiniclasticum marinus sp. nov., isolated from tidal flat sediment.</title>
        <authorList>
            <person name="Namirimu T."/>
            <person name="Yang J.-A."/>
            <person name="Yang S.-H."/>
            <person name="Kim Y.-J."/>
            <person name="Kwon K.K."/>
        </authorList>
    </citation>
    <scope>NUCLEOTIDE SEQUENCE</scope>
    <source>
        <strain evidence="2">SCR006</strain>
    </source>
</reference>
<gene>
    <name evidence="2" type="ORF">J3A84_06550</name>
</gene>
<evidence type="ECO:0000313" key="2">
    <source>
        <dbReference type="EMBL" id="MBO1264686.1"/>
    </source>
</evidence>
<protein>
    <submittedName>
        <fullName evidence="2">Helix-turn-helix domain-containing protein</fullName>
    </submittedName>
</protein>
<dbReference type="Pfam" id="PF13556">
    <property type="entry name" value="HTH_30"/>
    <property type="match status" value="1"/>
</dbReference>
<dbReference type="RefSeq" id="WP_207599203.1">
    <property type="nucleotide sequence ID" value="NZ_JAFNJU010000004.1"/>
</dbReference>
<comment type="caution">
    <text evidence="2">The sequence shown here is derived from an EMBL/GenBank/DDBJ whole genome shotgun (WGS) entry which is preliminary data.</text>
</comment>
<dbReference type="Proteomes" id="UP000664218">
    <property type="component" value="Unassembled WGS sequence"/>
</dbReference>